<comment type="caution">
    <text evidence="1">The sequence shown here is derived from an EMBL/GenBank/DDBJ whole genome shotgun (WGS) entry which is preliminary data.</text>
</comment>
<protein>
    <submittedName>
        <fullName evidence="1">11256_t:CDS:1</fullName>
    </submittedName>
</protein>
<keyword evidence="2" id="KW-1185">Reference proteome</keyword>
<proteinExistence type="predicted"/>
<name>A0ACA9NCH2_9GLOM</name>
<evidence type="ECO:0000313" key="1">
    <source>
        <dbReference type="EMBL" id="CAG8646148.1"/>
    </source>
</evidence>
<accession>A0ACA9NCH2</accession>
<organism evidence="1 2">
    <name type="scientific">Dentiscutata heterogama</name>
    <dbReference type="NCBI Taxonomy" id="1316150"/>
    <lineage>
        <taxon>Eukaryota</taxon>
        <taxon>Fungi</taxon>
        <taxon>Fungi incertae sedis</taxon>
        <taxon>Mucoromycota</taxon>
        <taxon>Glomeromycotina</taxon>
        <taxon>Glomeromycetes</taxon>
        <taxon>Diversisporales</taxon>
        <taxon>Gigasporaceae</taxon>
        <taxon>Dentiscutata</taxon>
    </lineage>
</organism>
<reference evidence="1" key="1">
    <citation type="submission" date="2021-06" db="EMBL/GenBank/DDBJ databases">
        <authorList>
            <person name="Kallberg Y."/>
            <person name="Tangrot J."/>
            <person name="Rosling A."/>
        </authorList>
    </citation>
    <scope>NUCLEOTIDE SEQUENCE</scope>
    <source>
        <strain evidence="1">IL203A</strain>
    </source>
</reference>
<dbReference type="Proteomes" id="UP000789702">
    <property type="component" value="Unassembled WGS sequence"/>
</dbReference>
<sequence>MKEGIKYMELYDLRTNQLVNTFQMQNLSKSLYLEYPPLYAISTNGKLFAYASTLTKEIKIHSTESGLELVRKPVMDTVASTFQFINFFHNDEMLLVISESQWFVWNIFGSLLDTDKLENLGFIIELPLNFGENFEKLEQSNSFMVVDKGDKLAIYDDLIIDKYLQYLKKVDGQNWKKLSIDYFSRQDLDNNIILDFQ</sequence>
<dbReference type="EMBL" id="CAJVPU010015329">
    <property type="protein sequence ID" value="CAG8646148.1"/>
    <property type="molecule type" value="Genomic_DNA"/>
</dbReference>
<feature type="non-terminal residue" evidence="1">
    <location>
        <position position="197"/>
    </location>
</feature>
<gene>
    <name evidence="1" type="ORF">DHETER_LOCUS9072</name>
</gene>
<evidence type="ECO:0000313" key="2">
    <source>
        <dbReference type="Proteomes" id="UP000789702"/>
    </source>
</evidence>